<organism evidence="1 2">
    <name type="scientific">Zancudomyces culisetae</name>
    <name type="common">Gut fungus</name>
    <name type="synonym">Smittium culisetae</name>
    <dbReference type="NCBI Taxonomy" id="1213189"/>
    <lineage>
        <taxon>Eukaryota</taxon>
        <taxon>Fungi</taxon>
        <taxon>Fungi incertae sedis</taxon>
        <taxon>Zoopagomycota</taxon>
        <taxon>Kickxellomycotina</taxon>
        <taxon>Harpellomycetes</taxon>
        <taxon>Harpellales</taxon>
        <taxon>Legeriomycetaceae</taxon>
        <taxon>Zancudomyces</taxon>
    </lineage>
</organism>
<comment type="caution">
    <text evidence="1">The sequence shown here is derived from an EMBL/GenBank/DDBJ whole genome shotgun (WGS) entry which is preliminary data.</text>
</comment>
<accession>A0A1R1PIY6</accession>
<protein>
    <submittedName>
        <fullName evidence="1">Uncharacterized protein</fullName>
    </submittedName>
</protein>
<sequence length="136" mass="14255">MTYFDLSSPCTFIQNSNTNCFPISSMNSANADSPDMLSSISISENTGALMLAISSCGKYPIDSRLLSDSSLSSNSLFAPLSEDPYDCEGTINIGGLFPSAFGYVLQSPPLQSPTNFSSSIPSTLLNISLVASAISS</sequence>
<dbReference type="AlphaFoldDB" id="A0A1R1PIY6"/>
<dbReference type="EMBL" id="LSSK01001024">
    <property type="protein sequence ID" value="OMH80975.1"/>
    <property type="molecule type" value="Genomic_DNA"/>
</dbReference>
<name>A0A1R1PIY6_ZANCU</name>
<keyword evidence="2" id="KW-1185">Reference proteome</keyword>
<gene>
    <name evidence="1" type="ORF">AX774_g5577</name>
</gene>
<reference evidence="2" key="1">
    <citation type="submission" date="2017-01" db="EMBL/GenBank/DDBJ databases">
        <authorList>
            <person name="Wang Y."/>
            <person name="White M."/>
            <person name="Kvist S."/>
            <person name="Moncalvo J.-M."/>
        </authorList>
    </citation>
    <scope>NUCLEOTIDE SEQUENCE [LARGE SCALE GENOMIC DNA]</scope>
    <source>
        <strain evidence="2">COL-18-3</strain>
    </source>
</reference>
<evidence type="ECO:0000313" key="1">
    <source>
        <dbReference type="EMBL" id="OMH80975.1"/>
    </source>
</evidence>
<evidence type="ECO:0000313" key="2">
    <source>
        <dbReference type="Proteomes" id="UP000188320"/>
    </source>
</evidence>
<proteinExistence type="predicted"/>
<dbReference type="Proteomes" id="UP000188320">
    <property type="component" value="Unassembled WGS sequence"/>
</dbReference>